<accession>A0A835B480</accession>
<comment type="pathway">
    <text evidence="1">Protein modification; protein ubiquitination.</text>
</comment>
<dbReference type="OrthoDB" id="680218at2759"/>
<dbReference type="InterPro" id="IPR011333">
    <property type="entry name" value="SKP1/BTB/POZ_sf"/>
</dbReference>
<feature type="domain" description="BTB" evidence="2">
    <location>
        <begin position="124"/>
        <end position="194"/>
    </location>
</feature>
<evidence type="ECO:0000259" key="2">
    <source>
        <dbReference type="PROSITE" id="PS50097"/>
    </source>
</evidence>
<sequence length="251" mass="28583">MPAPDFSAANAGGAVVSYVLDIDHYWHIKQLHGQRFVFSPFEAEGCSWRIHYYPNGASPSCHSVCTDISESSEVGARHGCDLFIRKKFLETSGHLYNGDFAIRWDISVDRATPLPYLDRYPWHTNIVFQVRGETFCAHRCVLAARSPKFEAQLFSETMEPGTAGDYCIRIDDMLPEVFDSLLHFVYTDSLPEMTEEEESWMVEHLLVAANRFGVQHLKLVCEEILCDDINEDTIGIMLRAFFLLILILDGH</sequence>
<dbReference type="InterPro" id="IPR000210">
    <property type="entry name" value="BTB/POZ_dom"/>
</dbReference>
<name>A0A835B480_9POAL</name>
<dbReference type="SUPFAM" id="SSF54695">
    <property type="entry name" value="POZ domain"/>
    <property type="match status" value="1"/>
</dbReference>
<dbReference type="SMART" id="SM00225">
    <property type="entry name" value="BTB"/>
    <property type="match status" value="1"/>
</dbReference>
<reference evidence="3" key="1">
    <citation type="submission" date="2020-07" db="EMBL/GenBank/DDBJ databases">
        <title>Genome sequence and genetic diversity analysis of an under-domesticated orphan crop, white fonio (Digitaria exilis).</title>
        <authorList>
            <person name="Bennetzen J.L."/>
            <person name="Chen S."/>
            <person name="Ma X."/>
            <person name="Wang X."/>
            <person name="Yssel A.E.J."/>
            <person name="Chaluvadi S.R."/>
            <person name="Johnson M."/>
            <person name="Gangashetty P."/>
            <person name="Hamidou F."/>
            <person name="Sanogo M.D."/>
            <person name="Zwaenepoel A."/>
            <person name="Wallace J."/>
            <person name="Van De Peer Y."/>
            <person name="Van Deynze A."/>
        </authorList>
    </citation>
    <scope>NUCLEOTIDE SEQUENCE</scope>
    <source>
        <tissue evidence="3">Leaves</tissue>
    </source>
</reference>
<evidence type="ECO:0000313" key="4">
    <source>
        <dbReference type="Proteomes" id="UP000636709"/>
    </source>
</evidence>
<dbReference type="SUPFAM" id="SSF49599">
    <property type="entry name" value="TRAF domain-like"/>
    <property type="match status" value="1"/>
</dbReference>
<dbReference type="Proteomes" id="UP000636709">
    <property type="component" value="Unassembled WGS sequence"/>
</dbReference>
<dbReference type="PANTHER" id="PTHR26379:SF422">
    <property type="entry name" value="BTB DOMAIN-CONTAINING PROTEIN"/>
    <property type="match status" value="1"/>
</dbReference>
<protein>
    <recommendedName>
        <fullName evidence="2">BTB domain-containing protein</fullName>
    </recommendedName>
</protein>
<proteinExistence type="predicted"/>
<gene>
    <name evidence="3" type="ORF">HU200_049524</name>
</gene>
<dbReference type="PROSITE" id="PS50097">
    <property type="entry name" value="BTB"/>
    <property type="match status" value="1"/>
</dbReference>
<dbReference type="Pfam" id="PF00651">
    <property type="entry name" value="BTB"/>
    <property type="match status" value="1"/>
</dbReference>
<evidence type="ECO:0000313" key="3">
    <source>
        <dbReference type="EMBL" id="KAF8672324.1"/>
    </source>
</evidence>
<dbReference type="InterPro" id="IPR008974">
    <property type="entry name" value="TRAF-like"/>
</dbReference>
<keyword evidence="4" id="KW-1185">Reference proteome</keyword>
<dbReference type="AlphaFoldDB" id="A0A835B480"/>
<dbReference type="Gene3D" id="3.30.710.10">
    <property type="entry name" value="Potassium Channel Kv1.1, Chain A"/>
    <property type="match status" value="1"/>
</dbReference>
<dbReference type="EMBL" id="JACEFO010002221">
    <property type="protein sequence ID" value="KAF8672324.1"/>
    <property type="molecule type" value="Genomic_DNA"/>
</dbReference>
<dbReference type="InterPro" id="IPR045005">
    <property type="entry name" value="BPM1-6"/>
</dbReference>
<comment type="caution">
    <text evidence="3">The sequence shown here is derived from an EMBL/GenBank/DDBJ whole genome shotgun (WGS) entry which is preliminary data.</text>
</comment>
<dbReference type="PANTHER" id="PTHR26379">
    <property type="entry name" value="BTB/POZ AND MATH DOMAIN-CONTAINING PROTEIN 1"/>
    <property type="match status" value="1"/>
</dbReference>
<dbReference type="InterPro" id="IPR002083">
    <property type="entry name" value="MATH/TRAF_dom"/>
</dbReference>
<dbReference type="Gene3D" id="2.60.210.10">
    <property type="entry name" value="Apoptosis, Tumor Necrosis Factor Receptor Associated Protein 2, Chain A"/>
    <property type="match status" value="1"/>
</dbReference>
<dbReference type="GO" id="GO:0016567">
    <property type="term" value="P:protein ubiquitination"/>
    <property type="evidence" value="ECO:0007669"/>
    <property type="project" value="InterPro"/>
</dbReference>
<evidence type="ECO:0000256" key="1">
    <source>
        <dbReference type="ARBA" id="ARBA00004906"/>
    </source>
</evidence>
<dbReference type="CDD" id="cd00121">
    <property type="entry name" value="MATH"/>
    <property type="match status" value="1"/>
</dbReference>
<organism evidence="3 4">
    <name type="scientific">Digitaria exilis</name>
    <dbReference type="NCBI Taxonomy" id="1010633"/>
    <lineage>
        <taxon>Eukaryota</taxon>
        <taxon>Viridiplantae</taxon>
        <taxon>Streptophyta</taxon>
        <taxon>Embryophyta</taxon>
        <taxon>Tracheophyta</taxon>
        <taxon>Spermatophyta</taxon>
        <taxon>Magnoliopsida</taxon>
        <taxon>Liliopsida</taxon>
        <taxon>Poales</taxon>
        <taxon>Poaceae</taxon>
        <taxon>PACMAD clade</taxon>
        <taxon>Panicoideae</taxon>
        <taxon>Panicodae</taxon>
        <taxon>Paniceae</taxon>
        <taxon>Anthephorinae</taxon>
        <taxon>Digitaria</taxon>
    </lineage>
</organism>